<evidence type="ECO:0000313" key="1">
    <source>
        <dbReference type="EMBL" id="KAH7941315.1"/>
    </source>
</evidence>
<evidence type="ECO:0000313" key="2">
    <source>
        <dbReference type="Proteomes" id="UP000821865"/>
    </source>
</evidence>
<dbReference type="EMBL" id="CM023476">
    <property type="protein sequence ID" value="KAH7941315.1"/>
    <property type="molecule type" value="Genomic_DNA"/>
</dbReference>
<name>A0ACB8CEZ3_DERSI</name>
<comment type="caution">
    <text evidence="1">The sequence shown here is derived from an EMBL/GenBank/DDBJ whole genome shotgun (WGS) entry which is preliminary data.</text>
</comment>
<accession>A0ACB8CEZ3</accession>
<organism evidence="1 2">
    <name type="scientific">Dermacentor silvarum</name>
    <name type="common">Tick</name>
    <dbReference type="NCBI Taxonomy" id="543639"/>
    <lineage>
        <taxon>Eukaryota</taxon>
        <taxon>Metazoa</taxon>
        <taxon>Ecdysozoa</taxon>
        <taxon>Arthropoda</taxon>
        <taxon>Chelicerata</taxon>
        <taxon>Arachnida</taxon>
        <taxon>Acari</taxon>
        <taxon>Parasitiformes</taxon>
        <taxon>Ixodida</taxon>
        <taxon>Ixodoidea</taxon>
        <taxon>Ixodidae</taxon>
        <taxon>Rhipicephalinae</taxon>
        <taxon>Dermacentor</taxon>
    </lineage>
</organism>
<proteinExistence type="predicted"/>
<protein>
    <submittedName>
        <fullName evidence="1">Uncharacterized protein</fullName>
    </submittedName>
</protein>
<dbReference type="Proteomes" id="UP000821865">
    <property type="component" value="Chromosome 7"/>
</dbReference>
<reference evidence="1" key="1">
    <citation type="submission" date="2020-05" db="EMBL/GenBank/DDBJ databases">
        <title>Large-scale comparative analyses of tick genomes elucidate their genetic diversity and vector capacities.</title>
        <authorList>
            <person name="Jia N."/>
            <person name="Wang J."/>
            <person name="Shi W."/>
            <person name="Du L."/>
            <person name="Sun Y."/>
            <person name="Zhan W."/>
            <person name="Jiang J."/>
            <person name="Wang Q."/>
            <person name="Zhang B."/>
            <person name="Ji P."/>
            <person name="Sakyi L.B."/>
            <person name="Cui X."/>
            <person name="Yuan T."/>
            <person name="Jiang B."/>
            <person name="Yang W."/>
            <person name="Lam T.T.-Y."/>
            <person name="Chang Q."/>
            <person name="Ding S."/>
            <person name="Wang X."/>
            <person name="Zhu J."/>
            <person name="Ruan X."/>
            <person name="Zhao L."/>
            <person name="Wei J."/>
            <person name="Que T."/>
            <person name="Du C."/>
            <person name="Cheng J."/>
            <person name="Dai P."/>
            <person name="Han X."/>
            <person name="Huang E."/>
            <person name="Gao Y."/>
            <person name="Liu J."/>
            <person name="Shao H."/>
            <person name="Ye R."/>
            <person name="Li L."/>
            <person name="Wei W."/>
            <person name="Wang X."/>
            <person name="Wang C."/>
            <person name="Yang T."/>
            <person name="Huo Q."/>
            <person name="Li W."/>
            <person name="Guo W."/>
            <person name="Chen H."/>
            <person name="Zhou L."/>
            <person name="Ni X."/>
            <person name="Tian J."/>
            <person name="Zhou Y."/>
            <person name="Sheng Y."/>
            <person name="Liu T."/>
            <person name="Pan Y."/>
            <person name="Xia L."/>
            <person name="Li J."/>
            <person name="Zhao F."/>
            <person name="Cao W."/>
        </authorList>
    </citation>
    <scope>NUCLEOTIDE SEQUENCE</scope>
    <source>
        <strain evidence="1">Dsil-2018</strain>
    </source>
</reference>
<gene>
    <name evidence="1" type="ORF">HPB49_012172</name>
</gene>
<sequence length="434" mass="47299">MSSWVRKGTEDNPPSNAGGLSRYEENMTTPTTTSTETTTVAMEGNTQTSNNVAPVKSTDMSSRRVQWYHRKQPLVPSTSSDHVGLDSVFNFGKTQAKPQGIAADETETSVQQDTSSCATESKGAAAADLTSKPDHGGLAPSTSDEMRTAAMSTPTGQRGSNEHAPSEVADIYKALETLTHSQTNQTTRQESIKPFPTFVVGAEASFSNVLPAIPTKQPRRIYIAPNELMLLWKAIMDLIPKEYFQKVYADILKLFSNNKSIEPDIEDMLDTGKMLHGVFNTLVSPCPCKARIPGLFSLSDIDTSISDGEHMMNVLNSAMGIDPPFTMDDLVLVSDMLQLANIMNITHQVDDKSILRHLSWLFVVAHAAVADPAAVLLVFHGSKHHAEEERPRFCASQVEPSYKLLISAMASAAHFSEDEQVAHCQPSARYRAGG</sequence>
<keyword evidence="2" id="KW-1185">Reference proteome</keyword>